<evidence type="ECO:0000313" key="3">
    <source>
        <dbReference type="Proteomes" id="UP000032431"/>
    </source>
</evidence>
<dbReference type="OrthoDB" id="9798746at2"/>
<evidence type="ECO:0000259" key="1">
    <source>
        <dbReference type="Pfam" id="PF14393"/>
    </source>
</evidence>
<accession>A0A078KV05</accession>
<gene>
    <name evidence="2" type="ORF">CCDG5_1836</name>
</gene>
<protein>
    <recommendedName>
        <fullName evidence="1">DUF4422 domain-containing protein</fullName>
    </recommendedName>
</protein>
<feature type="domain" description="DUF4422" evidence="1">
    <location>
        <begin position="4"/>
        <end position="223"/>
    </location>
</feature>
<keyword evidence="3" id="KW-1185">Reference proteome</keyword>
<dbReference type="Pfam" id="PF14393">
    <property type="entry name" value="DUF4422"/>
    <property type="match status" value="1"/>
</dbReference>
<dbReference type="AlphaFoldDB" id="A0A078KV05"/>
<sequence length="263" mass="31074">MDIKIIIATHKKFWMPEDEIYLPLHVGKKGKPSLGYAGDDTGENISEKNPNYCELTGIYWAYKNLKADYIGLVHYRRHFTTKPFIIRLFKGKKNCVLSGAEASEILKDYDIVVPKKRRYFIETNKSHYDHCHHPRDLAETGKIIKEKYPEYGPYFDKVMNRTYAHMFNMFIMRKPLFDEYCAFIFDVLGELESRIDISDYNTYEARVFGFISERLLDVFIEAKNLKYKELPAMFMEKQNWFIKIGKFLKRKLTGGLYADTSKN</sequence>
<dbReference type="HOGENOM" id="CLU_065769_1_0_9"/>
<dbReference type="Proteomes" id="UP000032431">
    <property type="component" value="Chromosome I"/>
</dbReference>
<name>A0A078KV05_9FIRM</name>
<organism evidence="2 3">
    <name type="scientific">[Clostridium] cellulosi</name>
    <dbReference type="NCBI Taxonomy" id="29343"/>
    <lineage>
        <taxon>Bacteria</taxon>
        <taxon>Bacillati</taxon>
        <taxon>Bacillota</taxon>
        <taxon>Clostridia</taxon>
        <taxon>Eubacteriales</taxon>
        <taxon>Oscillospiraceae</taxon>
        <taxon>Oscillospiraceae incertae sedis</taxon>
    </lineage>
</organism>
<dbReference type="EMBL" id="LM995447">
    <property type="protein sequence ID" value="CDZ24934.1"/>
    <property type="molecule type" value="Genomic_DNA"/>
</dbReference>
<dbReference type="InterPro" id="IPR025536">
    <property type="entry name" value="DUF4422"/>
</dbReference>
<dbReference type="KEGG" id="ccel:CCDG5_1836"/>
<evidence type="ECO:0000313" key="2">
    <source>
        <dbReference type="EMBL" id="CDZ24934.1"/>
    </source>
</evidence>
<dbReference type="PATRIC" id="fig|29343.3.peg.1928"/>
<proteinExistence type="predicted"/>
<dbReference type="STRING" id="29343.CCDG5_1836"/>
<reference evidence="3" key="1">
    <citation type="submission" date="2014-07" db="EMBL/GenBank/DDBJ databases">
        <authorList>
            <person name="Wibberg D."/>
        </authorList>
    </citation>
    <scope>NUCLEOTIDE SEQUENCE [LARGE SCALE GENOMIC DNA]</scope>
    <source>
        <strain evidence="3">DG5</strain>
    </source>
</reference>